<accession>A0ABU6YX14</accession>
<keyword evidence="3" id="KW-1185">Reference proteome</keyword>
<feature type="non-terminal residue" evidence="2">
    <location>
        <position position="1"/>
    </location>
</feature>
<organism evidence="2 3">
    <name type="scientific">Stylosanthes scabra</name>
    <dbReference type="NCBI Taxonomy" id="79078"/>
    <lineage>
        <taxon>Eukaryota</taxon>
        <taxon>Viridiplantae</taxon>
        <taxon>Streptophyta</taxon>
        <taxon>Embryophyta</taxon>
        <taxon>Tracheophyta</taxon>
        <taxon>Spermatophyta</taxon>
        <taxon>Magnoliopsida</taxon>
        <taxon>eudicotyledons</taxon>
        <taxon>Gunneridae</taxon>
        <taxon>Pentapetalae</taxon>
        <taxon>rosids</taxon>
        <taxon>fabids</taxon>
        <taxon>Fabales</taxon>
        <taxon>Fabaceae</taxon>
        <taxon>Papilionoideae</taxon>
        <taxon>50 kb inversion clade</taxon>
        <taxon>dalbergioids sensu lato</taxon>
        <taxon>Dalbergieae</taxon>
        <taxon>Pterocarpus clade</taxon>
        <taxon>Stylosanthes</taxon>
    </lineage>
</organism>
<dbReference type="Proteomes" id="UP001341840">
    <property type="component" value="Unassembled WGS sequence"/>
</dbReference>
<name>A0ABU6YX14_9FABA</name>
<feature type="region of interest" description="Disordered" evidence="1">
    <location>
        <begin position="11"/>
        <end position="43"/>
    </location>
</feature>
<comment type="caution">
    <text evidence="2">The sequence shown here is derived from an EMBL/GenBank/DDBJ whole genome shotgun (WGS) entry which is preliminary data.</text>
</comment>
<dbReference type="EMBL" id="JASCZI010245090">
    <property type="protein sequence ID" value="MED6214515.1"/>
    <property type="molecule type" value="Genomic_DNA"/>
</dbReference>
<evidence type="ECO:0000313" key="3">
    <source>
        <dbReference type="Proteomes" id="UP001341840"/>
    </source>
</evidence>
<protein>
    <submittedName>
        <fullName evidence="2">Uncharacterized protein</fullName>
    </submittedName>
</protein>
<evidence type="ECO:0000313" key="2">
    <source>
        <dbReference type="EMBL" id="MED6214515.1"/>
    </source>
</evidence>
<sequence length="100" mass="10907">KGIPNFHICQPPSSVPRSSLSRSNARKLHGFATRPPPPLVQSPTLRDDVACTVAVLPRRRPLVLHLRPWHRADLPPAFAHAVTVLLCLRPLPSVSSSTGD</sequence>
<evidence type="ECO:0000256" key="1">
    <source>
        <dbReference type="SAM" id="MobiDB-lite"/>
    </source>
</evidence>
<reference evidence="2 3" key="1">
    <citation type="journal article" date="2023" name="Plants (Basel)">
        <title>Bridging the Gap: Combining Genomics and Transcriptomics Approaches to Understand Stylosanthes scabra, an Orphan Legume from the Brazilian Caatinga.</title>
        <authorList>
            <person name="Ferreira-Neto J.R.C."/>
            <person name="da Silva M.D."/>
            <person name="Binneck E."/>
            <person name="de Melo N.F."/>
            <person name="da Silva R.H."/>
            <person name="de Melo A.L.T.M."/>
            <person name="Pandolfi V."/>
            <person name="Bustamante F.O."/>
            <person name="Brasileiro-Vidal A.C."/>
            <person name="Benko-Iseppon A.M."/>
        </authorList>
    </citation>
    <scope>NUCLEOTIDE SEQUENCE [LARGE SCALE GENOMIC DNA]</scope>
    <source>
        <tissue evidence="2">Leaves</tissue>
    </source>
</reference>
<feature type="compositionally biased region" description="Low complexity" evidence="1">
    <location>
        <begin position="11"/>
        <end position="23"/>
    </location>
</feature>
<proteinExistence type="predicted"/>
<gene>
    <name evidence="2" type="ORF">PIB30_103740</name>
</gene>